<dbReference type="AlphaFoldDB" id="A0A1M6XR21"/>
<name>A0A1M6XR21_9BRAD</name>
<feature type="chain" id="PRO_5013042512" evidence="1">
    <location>
        <begin position="24"/>
        <end position="370"/>
    </location>
</feature>
<proteinExistence type="predicted"/>
<evidence type="ECO:0000313" key="3">
    <source>
        <dbReference type="Proteomes" id="UP000189935"/>
    </source>
</evidence>
<feature type="signal peptide" evidence="1">
    <location>
        <begin position="1"/>
        <end position="23"/>
    </location>
</feature>
<reference evidence="2 3" key="1">
    <citation type="submission" date="2016-11" db="EMBL/GenBank/DDBJ databases">
        <authorList>
            <person name="Jaros S."/>
            <person name="Januszkiewicz K."/>
            <person name="Wedrychowicz H."/>
        </authorList>
    </citation>
    <scope>NUCLEOTIDE SEQUENCE [LARGE SCALE GENOMIC DNA]</scope>
    <source>
        <strain evidence="2 3">GAS499</strain>
    </source>
</reference>
<dbReference type="OrthoDB" id="8223682at2"/>
<dbReference type="Proteomes" id="UP000189935">
    <property type="component" value="Chromosome I"/>
</dbReference>
<sequence>MKTGVAATAGFVALCGCVAPASAGPIEDQIIRNVIQNILQNVRDQIQSRKVLPAPGMLRFSAEESEFDNRNPFAAQGSDNPFAALAYAKSPVLKAPPMAVAPAPLWIYGVNAVGSEDLSRSFGTVSSTSTGTGAFDVTKIGIFTASDALTFVATGSDSWSHTSGFTFSDSNTPSGSGTLAYTNGGFSTDFTVTASWTRTTLIGLGIVGTVPDTSSLSYTDNVQYKYDLPYSVFIEPTVGVTYTELYTANFGMKTGDSTEVHGGARIGTQMKWMGFVVEPQISGAVFKVVDQSGIVAAPGLPPGFGGVPVAVAGVTETGLGGRGSAKVNVIWTDHFSSYFEGHGSGVAGTKTQGFVATQTIGGSVGLRYTW</sequence>
<protein>
    <submittedName>
        <fullName evidence="2">Uncharacterized protein</fullName>
    </submittedName>
</protein>
<accession>A0A1M6XR21</accession>
<organism evidence="2 3">
    <name type="scientific">Bradyrhizobium lablabi</name>
    <dbReference type="NCBI Taxonomy" id="722472"/>
    <lineage>
        <taxon>Bacteria</taxon>
        <taxon>Pseudomonadati</taxon>
        <taxon>Pseudomonadota</taxon>
        <taxon>Alphaproteobacteria</taxon>
        <taxon>Hyphomicrobiales</taxon>
        <taxon>Nitrobacteraceae</taxon>
        <taxon>Bradyrhizobium</taxon>
    </lineage>
</organism>
<dbReference type="RefSeq" id="WP_079542358.1">
    <property type="nucleotide sequence ID" value="NZ_LT670844.1"/>
</dbReference>
<keyword evidence="1" id="KW-0732">Signal</keyword>
<gene>
    <name evidence="2" type="ORF">SAMN05444159_4949</name>
</gene>
<dbReference type="SUPFAM" id="SSF103515">
    <property type="entry name" value="Autotransporter"/>
    <property type="match status" value="1"/>
</dbReference>
<dbReference type="PROSITE" id="PS51257">
    <property type="entry name" value="PROKAR_LIPOPROTEIN"/>
    <property type="match status" value="1"/>
</dbReference>
<dbReference type="InterPro" id="IPR036709">
    <property type="entry name" value="Autotransporte_beta_dom_sf"/>
</dbReference>
<dbReference type="EMBL" id="LT670844">
    <property type="protein sequence ID" value="SHL08432.1"/>
    <property type="molecule type" value="Genomic_DNA"/>
</dbReference>
<evidence type="ECO:0000313" key="2">
    <source>
        <dbReference type="EMBL" id="SHL08432.1"/>
    </source>
</evidence>
<evidence type="ECO:0000256" key="1">
    <source>
        <dbReference type="SAM" id="SignalP"/>
    </source>
</evidence>